<evidence type="ECO:0000313" key="2">
    <source>
        <dbReference type="Proteomes" id="UP000627292"/>
    </source>
</evidence>
<dbReference type="Proteomes" id="UP000627292">
    <property type="component" value="Unassembled WGS sequence"/>
</dbReference>
<evidence type="ECO:0008006" key="3">
    <source>
        <dbReference type="Google" id="ProtNLM"/>
    </source>
</evidence>
<gene>
    <name evidence="1" type="ORF">GCM10011379_19900</name>
</gene>
<dbReference type="EMBL" id="BMIB01000002">
    <property type="protein sequence ID" value="GGH66089.1"/>
    <property type="molecule type" value="Genomic_DNA"/>
</dbReference>
<dbReference type="SUPFAM" id="SSF55781">
    <property type="entry name" value="GAF domain-like"/>
    <property type="match status" value="1"/>
</dbReference>
<dbReference type="RefSeq" id="WP_188951881.1">
    <property type="nucleotide sequence ID" value="NZ_BMIB01000002.1"/>
</dbReference>
<evidence type="ECO:0000313" key="1">
    <source>
        <dbReference type="EMBL" id="GGH66089.1"/>
    </source>
</evidence>
<comment type="caution">
    <text evidence="1">The sequence shown here is derived from an EMBL/GenBank/DDBJ whole genome shotgun (WGS) entry which is preliminary data.</text>
</comment>
<protein>
    <recommendedName>
        <fullName evidence="3">GAF domain-containing protein</fullName>
    </recommendedName>
</protein>
<name>A0A917MX52_9BACT</name>
<dbReference type="AlphaFoldDB" id="A0A917MX52"/>
<accession>A0A917MX52</accession>
<organism evidence="1 2">
    <name type="scientific">Filimonas zeae</name>
    <dbReference type="NCBI Taxonomy" id="1737353"/>
    <lineage>
        <taxon>Bacteria</taxon>
        <taxon>Pseudomonadati</taxon>
        <taxon>Bacteroidota</taxon>
        <taxon>Chitinophagia</taxon>
        <taxon>Chitinophagales</taxon>
        <taxon>Chitinophagaceae</taxon>
        <taxon>Filimonas</taxon>
    </lineage>
</organism>
<keyword evidence="2" id="KW-1185">Reference proteome</keyword>
<reference evidence="1" key="2">
    <citation type="submission" date="2020-09" db="EMBL/GenBank/DDBJ databases">
        <authorList>
            <person name="Sun Q."/>
            <person name="Zhou Y."/>
        </authorList>
    </citation>
    <scope>NUCLEOTIDE SEQUENCE</scope>
    <source>
        <strain evidence="1">CGMCC 1.15290</strain>
    </source>
</reference>
<proteinExistence type="predicted"/>
<reference evidence="1" key="1">
    <citation type="journal article" date="2014" name="Int. J. Syst. Evol. Microbiol.">
        <title>Complete genome sequence of Corynebacterium casei LMG S-19264T (=DSM 44701T), isolated from a smear-ripened cheese.</title>
        <authorList>
            <consortium name="US DOE Joint Genome Institute (JGI-PGF)"/>
            <person name="Walter F."/>
            <person name="Albersmeier A."/>
            <person name="Kalinowski J."/>
            <person name="Ruckert C."/>
        </authorList>
    </citation>
    <scope>NUCLEOTIDE SEQUENCE</scope>
    <source>
        <strain evidence="1">CGMCC 1.15290</strain>
    </source>
</reference>
<sequence length="793" mass="90767">MKTKLLNLAQGSDYQALYTLDTELSFRPFIRFLEQKIQEEHTARAAIFKAALDAFARYPELQDPITVTDPEKYKAVLEQIFTILTPVTEPESSYLWALCLPMAPTVFYCTNAFYDLLTVACDDADICSLKPNLIQHTEEDWRQQKLTHTYSIILSKLYGIPFGHKDIIHKTIDEGTGLARYYRLDFDDRFINIKTSKPLPELTMESIQEQLPPTSNPLSVLESKLPLNLFTFEGFSVITLTEVTEEHAVETLRDIVVEHAQNSDERNFERIELALKSMIGNPAISFGLLPLLKINNRYVFKNGIGLKSTLIDLARQHGFGEEMFQGFVRSYVTAPRIVFLRSITPLHQDLSPALKILAEHNILSFVIIPMYYQGKLCGVLEVFSDQENIINEKMLSRLNAANLVLSQVLQQSIDDLQTEIARVITDKFTPLQPAVQWKFNEAAWEYLVQEQEQEAPRLPRIAFEDVYPLYGAVDIRNSTEERNTALKADLETHLHLLETTMQAIQQCDTCLVNEESVKKHKEWQQKIVNSHNMSPYQAMKLEDYLHREIPALLQSVRQNNPGASGLIDHYLQAINPKDGATFQHRRELENSMQLINVTIGKTLDQFNSTLQEEFPCYFEKFRTDGVEYDIYTGPSIDPTRTFDHNSLKKIRHRQLEVMALMAQQTKALLPLMPKALLTTQLIFVHGTHIDIAFRADEKRFDVEGSYNIRYQVVKKRIDKAFIKNTAQRLTQPGTIAIVYSGKQEIEDYLEGIQSLQQAGTLSQELEWLELEELQGLTGMKALRVQVLGGVTLA</sequence>